<dbReference type="AlphaFoldDB" id="A0A2T7NLA7"/>
<accession>A0A2T7NLA7</accession>
<dbReference type="Proteomes" id="UP000245119">
    <property type="component" value="Linkage Group LG11"/>
</dbReference>
<dbReference type="OrthoDB" id="127285at2759"/>
<sequence>MAASESTHVETTIPGDVELLLKQYPELRMNRESHKVCCCLTGHEMPARKDVILSFVQGKKFLRAQQEREYDYDAHKPHLVPSDKKGHKNKLFCMLTFRHVTRNPVDVERHVTGKRYRRALERWKKCQETGETFRPRGKKRIREDSTSDDIDQPRKSKFWQLDSESDEDQLEDDMSDLYPEGDFLIDGEESEEDAENDADGKGKDGNQEEADDSDFDFDAMDVPASSGDSEQKSGKGKKLKSKTAGMKKFKRDTDQTEGRIKKVKK</sequence>
<reference evidence="2 3" key="1">
    <citation type="submission" date="2018-04" db="EMBL/GenBank/DDBJ databases">
        <title>The genome of golden apple snail Pomacea canaliculata provides insight into stress tolerance and invasive adaptation.</title>
        <authorList>
            <person name="Liu C."/>
            <person name="Liu B."/>
            <person name="Ren Y."/>
            <person name="Zhang Y."/>
            <person name="Wang H."/>
            <person name="Li S."/>
            <person name="Jiang F."/>
            <person name="Yin L."/>
            <person name="Zhang G."/>
            <person name="Qian W."/>
            <person name="Fan W."/>
        </authorList>
    </citation>
    <scope>NUCLEOTIDE SEQUENCE [LARGE SCALE GENOMIC DNA]</scope>
    <source>
        <strain evidence="2">SZHN2017</strain>
        <tissue evidence="2">Muscle</tissue>
    </source>
</reference>
<evidence type="ECO:0000313" key="2">
    <source>
        <dbReference type="EMBL" id="PVD21952.1"/>
    </source>
</evidence>
<feature type="region of interest" description="Disordered" evidence="1">
    <location>
        <begin position="131"/>
        <end position="265"/>
    </location>
</feature>
<dbReference type="STRING" id="400727.A0A2T7NLA7"/>
<dbReference type="PANTHER" id="PTHR34348">
    <property type="entry name" value="SURFEIT LOCUS PROTEIN 2"/>
    <property type="match status" value="1"/>
</dbReference>
<evidence type="ECO:0000313" key="3">
    <source>
        <dbReference type="Proteomes" id="UP000245119"/>
    </source>
</evidence>
<keyword evidence="3" id="KW-1185">Reference proteome</keyword>
<feature type="compositionally biased region" description="Basic and acidic residues" evidence="1">
    <location>
        <begin position="251"/>
        <end position="265"/>
    </location>
</feature>
<dbReference type="OMA" id="QYEPYIV"/>
<protein>
    <recommendedName>
        <fullName evidence="4">Surfeit locus protein 2</fullName>
    </recommendedName>
</protein>
<feature type="compositionally biased region" description="Acidic residues" evidence="1">
    <location>
        <begin position="163"/>
        <end position="175"/>
    </location>
</feature>
<comment type="caution">
    <text evidence="2">The sequence shown here is derived from an EMBL/GenBank/DDBJ whole genome shotgun (WGS) entry which is preliminary data.</text>
</comment>
<dbReference type="Pfam" id="PF05477">
    <property type="entry name" value="SURF2"/>
    <property type="match status" value="1"/>
</dbReference>
<gene>
    <name evidence="2" type="ORF">C0Q70_17755</name>
</gene>
<feature type="compositionally biased region" description="Acidic residues" evidence="1">
    <location>
        <begin position="183"/>
        <end position="197"/>
    </location>
</feature>
<dbReference type="InterPro" id="IPR008833">
    <property type="entry name" value="Surf2"/>
</dbReference>
<organism evidence="2 3">
    <name type="scientific">Pomacea canaliculata</name>
    <name type="common">Golden apple snail</name>
    <dbReference type="NCBI Taxonomy" id="400727"/>
    <lineage>
        <taxon>Eukaryota</taxon>
        <taxon>Metazoa</taxon>
        <taxon>Spiralia</taxon>
        <taxon>Lophotrochozoa</taxon>
        <taxon>Mollusca</taxon>
        <taxon>Gastropoda</taxon>
        <taxon>Caenogastropoda</taxon>
        <taxon>Architaenioglossa</taxon>
        <taxon>Ampullarioidea</taxon>
        <taxon>Ampullariidae</taxon>
        <taxon>Pomacea</taxon>
    </lineage>
</organism>
<proteinExistence type="predicted"/>
<evidence type="ECO:0008006" key="4">
    <source>
        <dbReference type="Google" id="ProtNLM"/>
    </source>
</evidence>
<dbReference type="PANTHER" id="PTHR34348:SF1">
    <property type="entry name" value="SURFEIT LOCUS PROTEIN 2"/>
    <property type="match status" value="1"/>
</dbReference>
<evidence type="ECO:0000256" key="1">
    <source>
        <dbReference type="SAM" id="MobiDB-lite"/>
    </source>
</evidence>
<feature type="compositionally biased region" description="Acidic residues" evidence="1">
    <location>
        <begin position="207"/>
        <end position="219"/>
    </location>
</feature>
<name>A0A2T7NLA7_POMCA</name>
<feature type="compositionally biased region" description="Basic residues" evidence="1">
    <location>
        <begin position="234"/>
        <end position="250"/>
    </location>
</feature>
<dbReference type="EMBL" id="PZQS01000011">
    <property type="protein sequence ID" value="PVD21952.1"/>
    <property type="molecule type" value="Genomic_DNA"/>
</dbReference>